<organism evidence="1 2">
    <name type="scientific">Pseudomonas nitroreducens</name>
    <dbReference type="NCBI Taxonomy" id="46680"/>
    <lineage>
        <taxon>Bacteria</taxon>
        <taxon>Pseudomonadati</taxon>
        <taxon>Pseudomonadota</taxon>
        <taxon>Gammaproteobacteria</taxon>
        <taxon>Pseudomonadales</taxon>
        <taxon>Pseudomonadaceae</taxon>
        <taxon>Pseudomonas</taxon>
    </lineage>
</organism>
<accession>A0A7W7KF24</accession>
<evidence type="ECO:0000313" key="2">
    <source>
        <dbReference type="Proteomes" id="UP000566995"/>
    </source>
</evidence>
<proteinExistence type="predicted"/>
<gene>
    <name evidence="1" type="ORF">HNP46_000481</name>
</gene>
<dbReference type="Proteomes" id="UP000566995">
    <property type="component" value="Unassembled WGS sequence"/>
</dbReference>
<dbReference type="AlphaFoldDB" id="A0A7W7KF24"/>
<protein>
    <submittedName>
        <fullName evidence="1">Uncharacterized protein</fullName>
    </submittedName>
</protein>
<sequence>MNVHNTVAEQLDDSDLPAQMIVVDTELRASRPEKAYYLRLKVDGGCDHVDLGNATCPAHARSIARGMGYEPTHWRSSPNGGRPCPF</sequence>
<evidence type="ECO:0000313" key="1">
    <source>
        <dbReference type="EMBL" id="MBB4861670.1"/>
    </source>
</evidence>
<comment type="caution">
    <text evidence="1">The sequence shown here is derived from an EMBL/GenBank/DDBJ whole genome shotgun (WGS) entry which is preliminary data.</text>
</comment>
<reference evidence="1 2" key="1">
    <citation type="submission" date="2020-08" db="EMBL/GenBank/DDBJ databases">
        <title>Functional genomics of gut bacteria from endangered species of beetles.</title>
        <authorList>
            <person name="Carlos-Shanley C."/>
        </authorList>
    </citation>
    <scope>NUCLEOTIDE SEQUENCE [LARGE SCALE GENOMIC DNA]</scope>
    <source>
        <strain evidence="1 2">S00179</strain>
    </source>
</reference>
<dbReference type="RefSeq" id="WP_311771788.1">
    <property type="nucleotide sequence ID" value="NZ_JACHLI010000001.1"/>
</dbReference>
<dbReference type="EMBL" id="JACHLI010000001">
    <property type="protein sequence ID" value="MBB4861670.1"/>
    <property type="molecule type" value="Genomic_DNA"/>
</dbReference>
<name>A0A7W7KF24_PSENT</name>